<dbReference type="STRING" id="1094558.ME5_01973"/>
<dbReference type="Pfam" id="PF00583">
    <property type="entry name" value="Acetyltransf_1"/>
    <property type="match status" value="1"/>
</dbReference>
<keyword evidence="3" id="KW-1185">Reference proteome</keyword>
<evidence type="ECO:0000313" key="3">
    <source>
        <dbReference type="Proteomes" id="UP000008952"/>
    </source>
</evidence>
<dbReference type="Proteomes" id="UP000008952">
    <property type="component" value="Unassembled WGS sequence"/>
</dbReference>
<sequence>MINFWREIKKNDLADICQIASLCHPNFPEDTDVLEEKIRLSPQTCFVYQTKTNIAGYILAHPYKYGEIPALNVFLNKLPDDADSLYIHDLAIMPEARITGLGYQAAQIMVDSARQKKLLSLSLVAVNGSEGFWKKQNFSVVEPSEQLKEKLRTYGNDALYMQRSLHHDKA</sequence>
<dbReference type="Gene3D" id="3.40.630.30">
    <property type="match status" value="1"/>
</dbReference>
<dbReference type="PATRIC" id="fig|1094558.3.peg.2124"/>
<gene>
    <name evidence="2" type="ORF">ME5_01973</name>
</gene>
<name>J1JWR4_9HYPH</name>
<dbReference type="OrthoDB" id="359414at2"/>
<dbReference type="CDD" id="cd04301">
    <property type="entry name" value="NAT_SF"/>
    <property type="match status" value="1"/>
</dbReference>
<comment type="caution">
    <text evidence="2">The sequence shown here is derived from an EMBL/GenBank/DDBJ whole genome shotgun (WGS) entry which is preliminary data.</text>
</comment>
<dbReference type="SUPFAM" id="SSF55729">
    <property type="entry name" value="Acyl-CoA N-acyltransferases (Nat)"/>
    <property type="match status" value="1"/>
</dbReference>
<protein>
    <recommendedName>
        <fullName evidence="1">N-acetyltransferase domain-containing protein</fullName>
    </recommendedName>
</protein>
<dbReference type="EMBL" id="AIMB01000008">
    <property type="protein sequence ID" value="EJF89422.1"/>
    <property type="molecule type" value="Genomic_DNA"/>
</dbReference>
<dbReference type="InterPro" id="IPR016181">
    <property type="entry name" value="Acyl_CoA_acyltransferase"/>
</dbReference>
<evidence type="ECO:0000313" key="2">
    <source>
        <dbReference type="EMBL" id="EJF89422.1"/>
    </source>
</evidence>
<dbReference type="HOGENOM" id="CLU_099842_0_0_5"/>
<proteinExistence type="predicted"/>
<dbReference type="eggNOG" id="COG0456">
    <property type="taxonomic scope" value="Bacteria"/>
</dbReference>
<dbReference type="AlphaFoldDB" id="J1JWR4"/>
<reference evidence="2 3" key="1">
    <citation type="submission" date="2012-03" db="EMBL/GenBank/DDBJ databases">
        <title>The Genome Sequence of Bartonella tamiae Th239.</title>
        <authorList>
            <consortium name="The Broad Institute Genome Sequencing Platform"/>
            <consortium name="The Broad Institute Genome Sequencing Center for Infectious Disease"/>
            <person name="Feldgarden M."/>
            <person name="Kirby J."/>
            <person name="Kosoy M."/>
            <person name="Birtles R."/>
            <person name="Probert W.S."/>
            <person name="Chiaraviglio L."/>
            <person name="Young S.K."/>
            <person name="Zeng Q."/>
            <person name="Gargeya S."/>
            <person name="Fitzgerald M."/>
            <person name="Haas B."/>
            <person name="Abouelleil A."/>
            <person name="Alvarado L."/>
            <person name="Arachchi H.M."/>
            <person name="Berlin A."/>
            <person name="Chapman S.B."/>
            <person name="Gearin G."/>
            <person name="Goldberg J."/>
            <person name="Griggs A."/>
            <person name="Gujja S."/>
            <person name="Hansen M."/>
            <person name="Heiman D."/>
            <person name="Howarth C."/>
            <person name="Larimer J."/>
            <person name="Lui A."/>
            <person name="MacDonald P.J.P."/>
            <person name="McCowen C."/>
            <person name="Montmayeur A."/>
            <person name="Murphy C."/>
            <person name="Neiman D."/>
            <person name="Pearson M."/>
            <person name="Priest M."/>
            <person name="Roberts A."/>
            <person name="Saif S."/>
            <person name="Shea T."/>
            <person name="Sisk P."/>
            <person name="Stolte C."/>
            <person name="Sykes S."/>
            <person name="Wortman J."/>
            <person name="Nusbaum C."/>
            <person name="Birren B."/>
        </authorList>
    </citation>
    <scope>NUCLEOTIDE SEQUENCE [LARGE SCALE GENOMIC DNA]</scope>
    <source>
        <strain evidence="2 3">Th239</strain>
    </source>
</reference>
<feature type="domain" description="N-acetyltransferase" evidence="1">
    <location>
        <begin position="6"/>
        <end position="166"/>
    </location>
</feature>
<organism evidence="2 3">
    <name type="scientific">Bartonella tamiae Th239</name>
    <dbReference type="NCBI Taxonomy" id="1094558"/>
    <lineage>
        <taxon>Bacteria</taxon>
        <taxon>Pseudomonadati</taxon>
        <taxon>Pseudomonadota</taxon>
        <taxon>Alphaproteobacteria</taxon>
        <taxon>Hyphomicrobiales</taxon>
        <taxon>Bartonellaceae</taxon>
        <taxon>Bartonella</taxon>
    </lineage>
</organism>
<accession>J1JWR4</accession>
<dbReference type="GO" id="GO:0016747">
    <property type="term" value="F:acyltransferase activity, transferring groups other than amino-acyl groups"/>
    <property type="evidence" value="ECO:0007669"/>
    <property type="project" value="InterPro"/>
</dbReference>
<dbReference type="RefSeq" id="WP_008040736.1">
    <property type="nucleotide sequence ID" value="NZ_JH725147.1"/>
</dbReference>
<evidence type="ECO:0000259" key="1">
    <source>
        <dbReference type="PROSITE" id="PS51186"/>
    </source>
</evidence>
<dbReference type="InterPro" id="IPR000182">
    <property type="entry name" value="GNAT_dom"/>
</dbReference>
<dbReference type="PROSITE" id="PS51186">
    <property type="entry name" value="GNAT"/>
    <property type="match status" value="1"/>
</dbReference>